<evidence type="ECO:0000256" key="3">
    <source>
        <dbReference type="ARBA" id="ARBA00022801"/>
    </source>
</evidence>
<evidence type="ECO:0000259" key="5">
    <source>
        <dbReference type="Pfam" id="PF00692"/>
    </source>
</evidence>
<dbReference type="PANTHER" id="PTHR11241">
    <property type="entry name" value="DEOXYURIDINE 5'-TRIPHOSPHATE NUCLEOTIDOHYDROLASE"/>
    <property type="match status" value="1"/>
</dbReference>
<dbReference type="Gene3D" id="2.70.40.10">
    <property type="match status" value="1"/>
</dbReference>
<evidence type="ECO:0000313" key="6">
    <source>
        <dbReference type="EMBL" id="AXQ66747.1"/>
    </source>
</evidence>
<sequence>MRPVFQVENEGCTPTLGSEMAGGIDLRVNAKNQWIDPGVEYHFSLGVRCAIPKGWVGLIFPRSGLGVKYKLRILNTVGVIDADYRGVIRLACTFEKGFWMEDFERMCQMVLVPCRTDFVIGDVDVEETERGEGGYGSSGRT</sequence>
<dbReference type="PANTHER" id="PTHR11241:SF0">
    <property type="entry name" value="DEOXYURIDINE 5'-TRIPHOSPHATE NUCLEOTIDOHYDROLASE"/>
    <property type="match status" value="1"/>
</dbReference>
<dbReference type="GeneID" id="54999472"/>
<accession>A0A385E7B4</accession>
<dbReference type="InterPro" id="IPR008181">
    <property type="entry name" value="dUTPase"/>
</dbReference>
<evidence type="ECO:0000313" key="7">
    <source>
        <dbReference type="Proteomes" id="UP000263435"/>
    </source>
</evidence>
<proteinExistence type="inferred from homology"/>
<keyword evidence="3" id="KW-0378">Hydrolase</keyword>
<dbReference type="Pfam" id="PF00692">
    <property type="entry name" value="dUTPase"/>
    <property type="match status" value="1"/>
</dbReference>
<dbReference type="EC" id="3.6.1.23" evidence="2"/>
<dbReference type="SUPFAM" id="SSF51283">
    <property type="entry name" value="dUTPase-like"/>
    <property type="match status" value="1"/>
</dbReference>
<dbReference type="InterPro" id="IPR033704">
    <property type="entry name" value="dUTPase_trimeric"/>
</dbReference>
<dbReference type="GO" id="GO:0000287">
    <property type="term" value="F:magnesium ion binding"/>
    <property type="evidence" value="ECO:0007669"/>
    <property type="project" value="InterPro"/>
</dbReference>
<keyword evidence="4" id="KW-0546">Nucleotide metabolism</keyword>
<reference evidence="6 7" key="1">
    <citation type="submission" date="2018-07" db="EMBL/GenBank/DDBJ databases">
        <title>Sequencing of PG07.</title>
        <authorList>
            <person name="Ding T."/>
        </authorList>
    </citation>
    <scope>NUCLEOTIDE SEQUENCE [LARGE SCALE GENOMIC DNA]</scope>
</reference>
<comment type="similarity">
    <text evidence="1">Belongs to the dUTPase family.</text>
</comment>
<dbReference type="NCBIfam" id="TIGR00576">
    <property type="entry name" value="dut"/>
    <property type="match status" value="1"/>
</dbReference>
<protein>
    <recommendedName>
        <fullName evidence="2">dUTP diphosphatase</fullName>
        <ecNumber evidence="2">3.6.1.23</ecNumber>
    </recommendedName>
</protein>
<dbReference type="GO" id="GO:0004170">
    <property type="term" value="F:dUTP diphosphatase activity"/>
    <property type="evidence" value="ECO:0007669"/>
    <property type="project" value="UniProtKB-EC"/>
</dbReference>
<name>A0A385E7B4_9CAUD</name>
<dbReference type="Proteomes" id="UP000263435">
    <property type="component" value="Segment"/>
</dbReference>
<dbReference type="CDD" id="cd07557">
    <property type="entry name" value="trimeric_dUTPase"/>
    <property type="match status" value="1"/>
</dbReference>
<dbReference type="GO" id="GO:0006226">
    <property type="term" value="P:dUMP biosynthetic process"/>
    <property type="evidence" value="ECO:0007669"/>
    <property type="project" value="InterPro"/>
</dbReference>
<feature type="domain" description="dUTPase-like" evidence="5">
    <location>
        <begin position="13"/>
        <end position="139"/>
    </location>
</feature>
<dbReference type="InterPro" id="IPR036157">
    <property type="entry name" value="dUTPase-like_sf"/>
</dbReference>
<dbReference type="EMBL" id="MH645904">
    <property type="protein sequence ID" value="AXQ66747.1"/>
    <property type="molecule type" value="Genomic_DNA"/>
</dbReference>
<organism evidence="6 7">
    <name type="scientific">Vibrio phage vB_VpS_PG07</name>
    <dbReference type="NCBI Taxonomy" id="2301664"/>
    <lineage>
        <taxon>Viruses</taxon>
        <taxon>Duplodnaviria</taxon>
        <taxon>Heunggongvirae</taxon>
        <taxon>Uroviricota</taxon>
        <taxon>Caudoviricetes</taxon>
        <taxon>Demerecviridae</taxon>
        <taxon>Pogseptimavirus</taxon>
        <taxon>Pogseptimavirus PG07</taxon>
    </lineage>
</organism>
<evidence type="ECO:0000256" key="4">
    <source>
        <dbReference type="ARBA" id="ARBA00023080"/>
    </source>
</evidence>
<evidence type="ECO:0000256" key="1">
    <source>
        <dbReference type="ARBA" id="ARBA00006581"/>
    </source>
</evidence>
<dbReference type="KEGG" id="vg:54999472"/>
<dbReference type="RefSeq" id="YP_009808569.1">
    <property type="nucleotide sequence ID" value="NC_048041.1"/>
</dbReference>
<evidence type="ECO:0000256" key="2">
    <source>
        <dbReference type="ARBA" id="ARBA00012379"/>
    </source>
</evidence>
<keyword evidence="7" id="KW-1185">Reference proteome</keyword>
<dbReference type="InterPro" id="IPR029054">
    <property type="entry name" value="dUTPase-like"/>
</dbReference>
<dbReference type="GO" id="GO:0046081">
    <property type="term" value="P:dUTP catabolic process"/>
    <property type="evidence" value="ECO:0007669"/>
    <property type="project" value="InterPro"/>
</dbReference>